<evidence type="ECO:0000313" key="2">
    <source>
        <dbReference type="EMBL" id="KAJ8761288.1"/>
    </source>
</evidence>
<protein>
    <submittedName>
        <fullName evidence="2">Uncharacterized protein</fullName>
    </submittedName>
</protein>
<dbReference type="Proteomes" id="UP001159364">
    <property type="component" value="Linkage Group LG06"/>
</dbReference>
<name>A0AAV8T503_9ROSI</name>
<keyword evidence="3" id="KW-1185">Reference proteome</keyword>
<reference evidence="2 3" key="1">
    <citation type="submission" date="2021-09" db="EMBL/GenBank/DDBJ databases">
        <title>Genomic insights and catalytic innovation underlie evolution of tropane alkaloids biosynthesis.</title>
        <authorList>
            <person name="Wang Y.-J."/>
            <person name="Tian T."/>
            <person name="Huang J.-P."/>
            <person name="Huang S.-X."/>
        </authorList>
    </citation>
    <scope>NUCLEOTIDE SEQUENCE [LARGE SCALE GENOMIC DNA]</scope>
    <source>
        <strain evidence="2">KIB-2018</strain>
        <tissue evidence="2">Leaf</tissue>
    </source>
</reference>
<organism evidence="2 3">
    <name type="scientific">Erythroxylum novogranatense</name>
    <dbReference type="NCBI Taxonomy" id="1862640"/>
    <lineage>
        <taxon>Eukaryota</taxon>
        <taxon>Viridiplantae</taxon>
        <taxon>Streptophyta</taxon>
        <taxon>Embryophyta</taxon>
        <taxon>Tracheophyta</taxon>
        <taxon>Spermatophyta</taxon>
        <taxon>Magnoliopsida</taxon>
        <taxon>eudicotyledons</taxon>
        <taxon>Gunneridae</taxon>
        <taxon>Pentapetalae</taxon>
        <taxon>rosids</taxon>
        <taxon>fabids</taxon>
        <taxon>Malpighiales</taxon>
        <taxon>Erythroxylaceae</taxon>
        <taxon>Erythroxylum</taxon>
    </lineage>
</organism>
<accession>A0AAV8T503</accession>
<sequence>MCNIAFLSKVGKFCFKIINLLIPFLFFLIRFSHCGRWCYEKNQTNFIPVIDSSDVDSFGDGATKQLKDLANKLNGKFANVMTSILAKGKKGRKFCTETSLEEIVNLNEEPVGLLASF</sequence>
<keyword evidence="1" id="KW-0812">Transmembrane</keyword>
<keyword evidence="1" id="KW-1133">Transmembrane helix</keyword>
<comment type="caution">
    <text evidence="2">The sequence shown here is derived from an EMBL/GenBank/DDBJ whole genome shotgun (WGS) entry which is preliminary data.</text>
</comment>
<gene>
    <name evidence="2" type="ORF">K2173_001344</name>
</gene>
<dbReference type="EMBL" id="JAIWQS010000006">
    <property type="protein sequence ID" value="KAJ8761288.1"/>
    <property type="molecule type" value="Genomic_DNA"/>
</dbReference>
<evidence type="ECO:0000313" key="3">
    <source>
        <dbReference type="Proteomes" id="UP001159364"/>
    </source>
</evidence>
<proteinExistence type="predicted"/>
<keyword evidence="1" id="KW-0472">Membrane</keyword>
<evidence type="ECO:0000256" key="1">
    <source>
        <dbReference type="SAM" id="Phobius"/>
    </source>
</evidence>
<dbReference type="AlphaFoldDB" id="A0AAV8T503"/>
<feature type="transmembrane region" description="Helical" evidence="1">
    <location>
        <begin position="13"/>
        <end position="31"/>
    </location>
</feature>